<accession>A0ABN2XFQ2</accession>
<comment type="subcellular location">
    <subcellularLocation>
        <location evidence="3">Cytoplasm</location>
    </subcellularLocation>
</comment>
<dbReference type="RefSeq" id="WP_344223617.1">
    <property type="nucleotide sequence ID" value="NZ_BAAAQA010000004.1"/>
</dbReference>
<keyword evidence="3" id="KW-0996">Nickel insertion</keyword>
<dbReference type="Pfam" id="PF01774">
    <property type="entry name" value="UreD"/>
    <property type="match status" value="1"/>
</dbReference>
<sequence>MSSPTLAEDLNAPPTDRNEPEDPARAASSSVENGTWRGELDLTVAPRAGRSVAVRQFHRGSLRVLRPHYLDASGQVTYAVVNPGGGYLDGDRYRTTLVLEPGADLLLTTQSATKVYRSPHDHTLQETDVRLSPDSRLEYLPDQLIAYRDARYDQVTRVAMEPSASLVLADLVTPGWSPTGEPFRYDRVRLRTRVSMAGRPVVVDNLLLEPGAHGLDGLGFFEGYTHVGSLLVIDPRADDAALADVRALLAERSGHVRAGATATPVPGMAVRVLGRSTPEVSEAIEAVVNLLRERWFGQGAVDLRKY</sequence>
<comment type="caution">
    <text evidence="5">The sequence shown here is derived from an EMBL/GenBank/DDBJ whole genome shotgun (WGS) entry which is preliminary data.</text>
</comment>
<evidence type="ECO:0000256" key="1">
    <source>
        <dbReference type="ARBA" id="ARBA00007177"/>
    </source>
</evidence>
<protein>
    <recommendedName>
        <fullName evidence="3">Urease accessory protein UreD</fullName>
    </recommendedName>
</protein>
<comment type="similarity">
    <text evidence="1 3">Belongs to the UreD family.</text>
</comment>
<evidence type="ECO:0000256" key="4">
    <source>
        <dbReference type="SAM" id="MobiDB-lite"/>
    </source>
</evidence>
<dbReference type="Proteomes" id="UP001500166">
    <property type="component" value="Unassembled WGS sequence"/>
</dbReference>
<dbReference type="EMBL" id="BAAAQA010000004">
    <property type="protein sequence ID" value="GAA2111409.1"/>
    <property type="molecule type" value="Genomic_DNA"/>
</dbReference>
<evidence type="ECO:0000256" key="2">
    <source>
        <dbReference type="ARBA" id="ARBA00023186"/>
    </source>
</evidence>
<dbReference type="HAMAP" id="MF_01384">
    <property type="entry name" value="UreD"/>
    <property type="match status" value="1"/>
</dbReference>
<comment type="function">
    <text evidence="3">Required for maturation of urease via the functional incorporation of the urease nickel metallocenter.</text>
</comment>
<proteinExistence type="inferred from homology"/>
<evidence type="ECO:0000313" key="5">
    <source>
        <dbReference type="EMBL" id="GAA2111409.1"/>
    </source>
</evidence>
<keyword evidence="3" id="KW-0963">Cytoplasm</keyword>
<dbReference type="PANTHER" id="PTHR33643:SF1">
    <property type="entry name" value="UREASE ACCESSORY PROTEIN D"/>
    <property type="match status" value="1"/>
</dbReference>
<keyword evidence="6" id="KW-1185">Reference proteome</keyword>
<organism evidence="5 6">
    <name type="scientific">Kocuria atrinae</name>
    <dbReference type="NCBI Taxonomy" id="592377"/>
    <lineage>
        <taxon>Bacteria</taxon>
        <taxon>Bacillati</taxon>
        <taxon>Actinomycetota</taxon>
        <taxon>Actinomycetes</taxon>
        <taxon>Micrococcales</taxon>
        <taxon>Micrococcaceae</taxon>
        <taxon>Kocuria</taxon>
    </lineage>
</organism>
<reference evidence="6" key="1">
    <citation type="journal article" date="2019" name="Int. J. Syst. Evol. Microbiol.">
        <title>The Global Catalogue of Microorganisms (GCM) 10K type strain sequencing project: providing services to taxonomists for standard genome sequencing and annotation.</title>
        <authorList>
            <consortium name="The Broad Institute Genomics Platform"/>
            <consortium name="The Broad Institute Genome Sequencing Center for Infectious Disease"/>
            <person name="Wu L."/>
            <person name="Ma J."/>
        </authorList>
    </citation>
    <scope>NUCLEOTIDE SEQUENCE [LARGE SCALE GENOMIC DNA]</scope>
    <source>
        <strain evidence="6">JCM 15914</strain>
    </source>
</reference>
<feature type="region of interest" description="Disordered" evidence="4">
    <location>
        <begin position="1"/>
        <end position="33"/>
    </location>
</feature>
<dbReference type="InterPro" id="IPR002669">
    <property type="entry name" value="UreD"/>
</dbReference>
<evidence type="ECO:0000256" key="3">
    <source>
        <dbReference type="HAMAP-Rule" id="MF_01384"/>
    </source>
</evidence>
<evidence type="ECO:0000313" key="6">
    <source>
        <dbReference type="Proteomes" id="UP001500166"/>
    </source>
</evidence>
<keyword evidence="2 3" id="KW-0143">Chaperone</keyword>
<gene>
    <name evidence="3" type="primary">ureD</name>
    <name evidence="5" type="ORF">GCM10009824_06690</name>
</gene>
<dbReference type="PANTHER" id="PTHR33643">
    <property type="entry name" value="UREASE ACCESSORY PROTEIN D"/>
    <property type="match status" value="1"/>
</dbReference>
<name>A0ABN2XFQ2_9MICC</name>
<comment type="subunit">
    <text evidence="3">UreD, UreF and UreG form a complex that acts as a GTP-hydrolysis-dependent molecular chaperone, activating the urease apoprotein by helping to assemble the nickel containing metallocenter of UreC. The UreE protein probably delivers the nickel.</text>
</comment>